<feature type="domain" description="Potassium channel" evidence="3">
    <location>
        <begin position="76"/>
        <end position="138"/>
    </location>
</feature>
<feature type="transmembrane region" description="Helical" evidence="2">
    <location>
        <begin position="93"/>
        <end position="112"/>
    </location>
</feature>
<dbReference type="SUPFAM" id="SSF81324">
    <property type="entry name" value="Voltage-gated potassium channels"/>
    <property type="match status" value="1"/>
</dbReference>
<reference evidence="4" key="1">
    <citation type="journal article" date="2015" name="Nature">
        <title>Complex archaea that bridge the gap between prokaryotes and eukaryotes.</title>
        <authorList>
            <person name="Spang A."/>
            <person name="Saw J.H."/>
            <person name="Jorgensen S.L."/>
            <person name="Zaremba-Niedzwiedzka K."/>
            <person name="Martijn J."/>
            <person name="Lind A.E."/>
            <person name="van Eijk R."/>
            <person name="Schleper C."/>
            <person name="Guy L."/>
            <person name="Ettema T.J."/>
        </authorList>
    </citation>
    <scope>NUCLEOTIDE SEQUENCE</scope>
</reference>
<evidence type="ECO:0000313" key="4">
    <source>
        <dbReference type="EMBL" id="KKL69619.1"/>
    </source>
</evidence>
<feature type="transmembrane region" description="Helical" evidence="2">
    <location>
        <begin position="124"/>
        <end position="148"/>
    </location>
</feature>
<evidence type="ECO:0000259" key="3">
    <source>
        <dbReference type="Pfam" id="PF07885"/>
    </source>
</evidence>
<dbReference type="Pfam" id="PF07885">
    <property type="entry name" value="Ion_trans_2"/>
    <property type="match status" value="1"/>
</dbReference>
<sequence length="219" mass="24666">MVEDSRQETDPRAIHTVKPGDRVLRLRAHKRRLPLIERRVGGPLMAAIDLFADIATQTPIVPMIATLIALVAIAPIPVFFFEQGAADTQVTSYWVGLWWAVSAFSTVGHSNVELLTTGGRIVGSIYTVISVGLFFGTVIAAFSSYFVLTWRRPKRMLVDTVTYYLQRIDELTVEELDDLEDITEGLFHTVKERAEREHRHSQHEEDTSSKAERPSSDTK</sequence>
<proteinExistence type="predicted"/>
<dbReference type="InterPro" id="IPR013099">
    <property type="entry name" value="K_chnl_dom"/>
</dbReference>
<name>A0A0F9E6K2_9ZZZZ</name>
<dbReference type="Gene3D" id="1.10.287.70">
    <property type="match status" value="1"/>
</dbReference>
<protein>
    <recommendedName>
        <fullName evidence="3">Potassium channel domain-containing protein</fullName>
    </recommendedName>
</protein>
<keyword evidence="2" id="KW-1133">Transmembrane helix</keyword>
<dbReference type="EMBL" id="LAZR01026154">
    <property type="protein sequence ID" value="KKL69619.1"/>
    <property type="molecule type" value="Genomic_DNA"/>
</dbReference>
<comment type="caution">
    <text evidence="4">The sequence shown here is derived from an EMBL/GenBank/DDBJ whole genome shotgun (WGS) entry which is preliminary data.</text>
</comment>
<evidence type="ECO:0000256" key="1">
    <source>
        <dbReference type="SAM" id="MobiDB-lite"/>
    </source>
</evidence>
<feature type="region of interest" description="Disordered" evidence="1">
    <location>
        <begin position="193"/>
        <end position="219"/>
    </location>
</feature>
<evidence type="ECO:0000256" key="2">
    <source>
        <dbReference type="SAM" id="Phobius"/>
    </source>
</evidence>
<dbReference type="AlphaFoldDB" id="A0A0F9E6K2"/>
<feature type="transmembrane region" description="Helical" evidence="2">
    <location>
        <begin position="60"/>
        <end position="81"/>
    </location>
</feature>
<organism evidence="4">
    <name type="scientific">marine sediment metagenome</name>
    <dbReference type="NCBI Taxonomy" id="412755"/>
    <lineage>
        <taxon>unclassified sequences</taxon>
        <taxon>metagenomes</taxon>
        <taxon>ecological metagenomes</taxon>
    </lineage>
</organism>
<gene>
    <name evidence="4" type="ORF">LCGC14_2113090</name>
</gene>
<accession>A0A0F9E6K2</accession>
<keyword evidence="2" id="KW-0472">Membrane</keyword>
<keyword evidence="2" id="KW-0812">Transmembrane</keyword>